<evidence type="ECO:0000259" key="5">
    <source>
        <dbReference type="Pfam" id="PF04357"/>
    </source>
</evidence>
<comment type="caution">
    <text evidence="6">The sequence shown here is derived from an EMBL/GenBank/DDBJ whole genome shotgun (WGS) entry which is preliminary data.</text>
</comment>
<keyword evidence="3" id="KW-1133">Transmembrane helix</keyword>
<dbReference type="InterPro" id="IPR007452">
    <property type="entry name" value="TamB_C"/>
</dbReference>
<dbReference type="OrthoDB" id="680700at2"/>
<comment type="subcellular location">
    <subcellularLocation>
        <location evidence="1">Membrane</location>
        <topology evidence="1">Single-pass membrane protein</topology>
    </subcellularLocation>
</comment>
<proteinExistence type="predicted"/>
<evidence type="ECO:0000256" key="3">
    <source>
        <dbReference type="ARBA" id="ARBA00022989"/>
    </source>
</evidence>
<feature type="domain" description="Translocation and assembly module TamB C-terminal" evidence="5">
    <location>
        <begin position="996"/>
        <end position="1421"/>
    </location>
</feature>
<dbReference type="GO" id="GO:0005886">
    <property type="term" value="C:plasma membrane"/>
    <property type="evidence" value="ECO:0007669"/>
    <property type="project" value="InterPro"/>
</dbReference>
<keyword evidence="4" id="KW-0472">Membrane</keyword>
<accession>A0A507ZUL7</accession>
<dbReference type="Proteomes" id="UP000317169">
    <property type="component" value="Unassembled WGS sequence"/>
</dbReference>
<dbReference type="EMBL" id="VIAR01000002">
    <property type="protein sequence ID" value="TQD40301.1"/>
    <property type="molecule type" value="Genomic_DNA"/>
</dbReference>
<protein>
    <submittedName>
        <fullName evidence="6">Translocation/assembly module TamB</fullName>
    </submittedName>
</protein>
<evidence type="ECO:0000256" key="4">
    <source>
        <dbReference type="ARBA" id="ARBA00023136"/>
    </source>
</evidence>
<organism evidence="6 7">
    <name type="scientific">Haloflavibacter putidus</name>
    <dbReference type="NCBI Taxonomy" id="2576776"/>
    <lineage>
        <taxon>Bacteria</taxon>
        <taxon>Pseudomonadati</taxon>
        <taxon>Bacteroidota</taxon>
        <taxon>Flavobacteriia</taxon>
        <taxon>Flavobacteriales</taxon>
        <taxon>Flavobacteriaceae</taxon>
        <taxon>Haloflavibacter</taxon>
    </lineage>
</organism>
<name>A0A507ZUL7_9FLAO</name>
<keyword evidence="7" id="KW-1185">Reference proteome</keyword>
<evidence type="ECO:0000256" key="1">
    <source>
        <dbReference type="ARBA" id="ARBA00004167"/>
    </source>
</evidence>
<evidence type="ECO:0000256" key="2">
    <source>
        <dbReference type="ARBA" id="ARBA00022692"/>
    </source>
</evidence>
<dbReference type="GO" id="GO:0009306">
    <property type="term" value="P:protein secretion"/>
    <property type="evidence" value="ECO:0007669"/>
    <property type="project" value="InterPro"/>
</dbReference>
<dbReference type="Pfam" id="PF04357">
    <property type="entry name" value="TamB"/>
    <property type="match status" value="1"/>
</dbReference>
<keyword evidence="2" id="KW-0812">Transmembrane</keyword>
<reference evidence="6 7" key="1">
    <citation type="submission" date="2019-06" db="EMBL/GenBank/DDBJ databases">
        <title>Flavibacter putida gen. nov., sp. nov., a novel marine bacterium of the family Flavobacteriaceae isolated from coastal seawater.</title>
        <authorList>
            <person name="Feng X."/>
        </authorList>
    </citation>
    <scope>NUCLEOTIDE SEQUENCE [LARGE SCALE GENOMIC DNA]</scope>
    <source>
        <strain evidence="6 7">PLHSN227</strain>
    </source>
</reference>
<evidence type="ECO:0000313" key="6">
    <source>
        <dbReference type="EMBL" id="TQD40301.1"/>
    </source>
</evidence>
<gene>
    <name evidence="6" type="ORF">FKR84_03145</name>
</gene>
<sequence length="1464" mass="163027">MLFIVLFLVFSIPGVQTSVAKKIVGSLNQTYGTDIRLNKISLSYDGNVVLDEVYIADHHQDTLISAQELETSILNLPGLLSGQRLDFGDVTAQKLKLRLVRYEGEDSDNISIFADKFDDGKPNTNNFKLSISHIIATNSEFSYEDRSLETPEIISLSELNINAKNLLVAGKDVFLDVNTMCGKEKRGLVIDNLSTNFAYTSTKMELQNLHLETPQSTLNGSIVFLYDNPEQMGDFENKVKIKANFDKTEIATSDLHVFYDELGSSERIVFSGEMQGTLNNFSLENLQLRGMDRTVIAGNLQFDNIFTENKNNFAVSGDFTELATNYYDLANLLPNILGNNLPKELRQLGNINLQGYLKATPTTVSTNSKVNTQLGSANLQIDLGDLHDPDFATYKGKVRINNFNLGKLLGNKNLGKASFTANVDGSGLTQQTLNTSLNGTINNFTFNDYTYNNIEVLGVVRHSIFNGKLVSDDPNLKLEFNGLADVSTQTGIYDFKADVNYADLHALNFVKRDTLSVFKGLVSMNMRGENLNDARGQILLQDASYKNQENLYEFDQLRITSSFDEEVRTIQINSPDIIDGEIVGKFNIREIPAIFENALGSLYTNYSPIAIESDQYLDFNFDVYNKIIEVVLPDITLAPNTFIKGRVESTDSDFKLTFKSPQIKAYGNTLENVNLQVDNTNPLFNTFIDIDSVSTGFYNFSKVNLINVTLNDTLFVRSELQGGSNNNDEYNLSFYHTINEENKSVVGIRKSNVKFKESTWFLNPNKKESTQIVFDKNINNFQLDTLVMRHKNELIRLSGAMRDSTSKNFKLDFTDVDLAKITPDIENLKLSGTVNGDLHFLQEEGVFKPTSSLKIKNIGINTIDYGNLKLEIAANENLTKYNIDALLGRDEKDFLSATGSINVAEENPSIDLDVELDKFALAGFSALGTDVVSNIRGFASGQAKVSGNYTNPDIEGSLRLSQAGIKIPYLEVDLDMEENALVNLKEQRFIFENIKLTDTKYNTKGILNGSISHNNFSKWRLDLNLSAPERLLVLDTEAEENSLYYGTAFISGNATLTGPTDELVIDVNAKTQDGTIFKIPLNDTESIGDHSFIYFITPEEKAALQAGEELKIKEVKGLELFFELDVTNDAQVEIVVDQNSGSSLKGNGAGTLLIEINTNGKFNMWGDFVVYEGVYNFKYAGLVQKEFEVVSGGNITWDGSPTRADLNVSALYRTEANPAILLENPTVNRNIPVEVYIDLTGQLTATDLEFDLKYPTLSSMVKSELEYRISDRQNTEIQALSLITQGSFYSQYATGQNAITGNLFERASGLFNDIFSDEDAKFEVGINYTQGGRTPDQDTADRFGVTLSTQISKRILINGKVGVPIGGVTESVVVGDVEVELLLNEEGNLRAKLFNRENEIQYIGEELGYKQGVGLSYSVDFDTFKELIHKVLNKDIELNQIPEEVKEQADKESLAPDYIKFPGN</sequence>
<evidence type="ECO:0000313" key="7">
    <source>
        <dbReference type="Proteomes" id="UP000317169"/>
    </source>
</evidence>